<organism evidence="1 2">
    <name type="scientific">Eubacterium barkeri</name>
    <name type="common">Clostridium barkeri</name>
    <dbReference type="NCBI Taxonomy" id="1528"/>
    <lineage>
        <taxon>Bacteria</taxon>
        <taxon>Bacillati</taxon>
        <taxon>Bacillota</taxon>
        <taxon>Clostridia</taxon>
        <taxon>Eubacteriales</taxon>
        <taxon>Eubacteriaceae</taxon>
        <taxon>Eubacterium</taxon>
    </lineage>
</organism>
<name>A0A1H3AKN6_EUBBA</name>
<dbReference type="STRING" id="1528.SAMN04488579_10180"/>
<dbReference type="PANTHER" id="PTHR40026">
    <property type="entry name" value="PROTEIN VEG"/>
    <property type="match status" value="1"/>
</dbReference>
<dbReference type="PANTHER" id="PTHR40026:SF1">
    <property type="entry name" value="PROTEIN VEG"/>
    <property type="match status" value="1"/>
</dbReference>
<dbReference type="Proteomes" id="UP000199652">
    <property type="component" value="Unassembled WGS sequence"/>
</dbReference>
<dbReference type="Pfam" id="PF06257">
    <property type="entry name" value="VEG"/>
    <property type="match status" value="1"/>
</dbReference>
<dbReference type="Gene3D" id="2.30.30.100">
    <property type="match status" value="1"/>
</dbReference>
<proteinExistence type="predicted"/>
<evidence type="ECO:0000313" key="1">
    <source>
        <dbReference type="EMBL" id="SDX30165.1"/>
    </source>
</evidence>
<reference evidence="2" key="1">
    <citation type="submission" date="2016-10" db="EMBL/GenBank/DDBJ databases">
        <authorList>
            <person name="Varghese N."/>
            <person name="Submissions S."/>
        </authorList>
    </citation>
    <scope>NUCLEOTIDE SEQUENCE [LARGE SCALE GENOMIC DNA]</scope>
    <source>
        <strain evidence="2">VPI 5359</strain>
    </source>
</reference>
<dbReference type="InterPro" id="IPR009366">
    <property type="entry name" value="Protein_Veg"/>
</dbReference>
<gene>
    <name evidence="1" type="ORF">SAMN04488579_10180</name>
</gene>
<dbReference type="RefSeq" id="WP_090242292.1">
    <property type="nucleotide sequence ID" value="NZ_FNOU01000001.1"/>
</dbReference>
<dbReference type="GO" id="GO:0006355">
    <property type="term" value="P:regulation of DNA-templated transcription"/>
    <property type="evidence" value="ECO:0007669"/>
    <property type="project" value="InterPro"/>
</dbReference>
<evidence type="ECO:0000313" key="2">
    <source>
        <dbReference type="Proteomes" id="UP000199652"/>
    </source>
</evidence>
<protein>
    <submittedName>
        <fullName evidence="1">Uncharacterized protein Veg</fullName>
    </submittedName>
</protein>
<dbReference type="OrthoDB" id="5469at2"/>
<sequence length="90" mass="10511">MQKQRATINDVKREVESYRGCRIKLEAHKSKKKLYHKEGVIEGTYPSIFTVKVKEEKRAPQRLSFSYSDVLTRSVKIDLLDTEIEGAFTY</sequence>
<accession>A0A1H3AKN6</accession>
<dbReference type="EMBL" id="FNOU01000001">
    <property type="protein sequence ID" value="SDX30165.1"/>
    <property type="molecule type" value="Genomic_DNA"/>
</dbReference>
<dbReference type="AlphaFoldDB" id="A0A1H3AKN6"/>
<keyword evidence="2" id="KW-1185">Reference proteome</keyword>